<dbReference type="Proteomes" id="UP000030765">
    <property type="component" value="Unassembled WGS sequence"/>
</dbReference>
<organism evidence="2">
    <name type="scientific">Anopheles sinensis</name>
    <name type="common">Mosquito</name>
    <dbReference type="NCBI Taxonomy" id="74873"/>
    <lineage>
        <taxon>Eukaryota</taxon>
        <taxon>Metazoa</taxon>
        <taxon>Ecdysozoa</taxon>
        <taxon>Arthropoda</taxon>
        <taxon>Hexapoda</taxon>
        <taxon>Insecta</taxon>
        <taxon>Pterygota</taxon>
        <taxon>Neoptera</taxon>
        <taxon>Endopterygota</taxon>
        <taxon>Diptera</taxon>
        <taxon>Nematocera</taxon>
        <taxon>Culicoidea</taxon>
        <taxon>Culicidae</taxon>
        <taxon>Anophelinae</taxon>
        <taxon>Anopheles</taxon>
    </lineage>
</organism>
<protein>
    <submittedName>
        <fullName evidence="2 3">Uncharacterized protein</fullName>
    </submittedName>
</protein>
<keyword evidence="4" id="KW-1185">Reference proteome</keyword>
<evidence type="ECO:0000256" key="1">
    <source>
        <dbReference type="SAM" id="MobiDB-lite"/>
    </source>
</evidence>
<feature type="compositionally biased region" description="Polar residues" evidence="1">
    <location>
        <begin position="35"/>
        <end position="46"/>
    </location>
</feature>
<dbReference type="EMBL" id="ATLV01018205">
    <property type="status" value="NOT_ANNOTATED_CDS"/>
    <property type="molecule type" value="Genomic_DNA"/>
</dbReference>
<reference evidence="3" key="2">
    <citation type="submission" date="2020-05" db="UniProtKB">
        <authorList>
            <consortium name="EnsemblMetazoa"/>
        </authorList>
    </citation>
    <scope>IDENTIFICATION</scope>
</reference>
<gene>
    <name evidence="2" type="ORF">ZHAS_00010516</name>
</gene>
<dbReference type="EnsemblMetazoa" id="ASIC010516-RA">
    <property type="protein sequence ID" value="ASIC010516-PA"/>
    <property type="gene ID" value="ASIC010516"/>
</dbReference>
<feature type="region of interest" description="Disordered" evidence="1">
    <location>
        <begin position="1"/>
        <end position="59"/>
    </location>
</feature>
<sequence>MGNLGGEPTSLSKSKRNVPPPLARSGGKYSKQGEAPSSSKPCSRTLWTDMGGSQHGGGDGECECARKIIDFVPIKPFHAHGISLVRWGSPGRVCQSGGLAVDLRSPGREHSSRSSRTPGRAQKRGRN</sequence>
<dbReference type="VEuPathDB" id="VectorBase:ASIC010516"/>
<evidence type="ECO:0000313" key="4">
    <source>
        <dbReference type="Proteomes" id="UP000030765"/>
    </source>
</evidence>
<feature type="region of interest" description="Disordered" evidence="1">
    <location>
        <begin position="97"/>
        <end position="127"/>
    </location>
</feature>
<evidence type="ECO:0000313" key="2">
    <source>
        <dbReference type="EMBL" id="KFB42770.1"/>
    </source>
</evidence>
<accession>A0A084VXS6</accession>
<evidence type="ECO:0000313" key="3">
    <source>
        <dbReference type="EnsemblMetazoa" id="ASIC010516-PA"/>
    </source>
</evidence>
<name>A0A084VXS6_ANOSI</name>
<dbReference type="EMBL" id="KE525224">
    <property type="protein sequence ID" value="KFB42770.1"/>
    <property type="molecule type" value="Genomic_DNA"/>
</dbReference>
<proteinExistence type="predicted"/>
<dbReference type="AlphaFoldDB" id="A0A084VXS6"/>
<reference evidence="2 4" key="1">
    <citation type="journal article" date="2014" name="BMC Genomics">
        <title>Genome sequence of Anopheles sinensis provides insight into genetics basis of mosquito competence for malaria parasites.</title>
        <authorList>
            <person name="Zhou D."/>
            <person name="Zhang D."/>
            <person name="Ding G."/>
            <person name="Shi L."/>
            <person name="Hou Q."/>
            <person name="Ye Y."/>
            <person name="Xu Y."/>
            <person name="Zhou H."/>
            <person name="Xiong C."/>
            <person name="Li S."/>
            <person name="Yu J."/>
            <person name="Hong S."/>
            <person name="Yu X."/>
            <person name="Zou P."/>
            <person name="Chen C."/>
            <person name="Chang X."/>
            <person name="Wang W."/>
            <person name="Lv Y."/>
            <person name="Sun Y."/>
            <person name="Ma L."/>
            <person name="Shen B."/>
            <person name="Zhu C."/>
        </authorList>
    </citation>
    <scope>NUCLEOTIDE SEQUENCE [LARGE SCALE GENOMIC DNA]</scope>
</reference>